<name>A0AAE0DH74_9LECA</name>
<evidence type="ECO:0000313" key="2">
    <source>
        <dbReference type="EMBL" id="KAK3170352.1"/>
    </source>
</evidence>
<dbReference type="EMBL" id="JASNWA010000009">
    <property type="protein sequence ID" value="KAK3170352.1"/>
    <property type="molecule type" value="Genomic_DNA"/>
</dbReference>
<feature type="compositionally biased region" description="Basic and acidic residues" evidence="1">
    <location>
        <begin position="61"/>
        <end position="82"/>
    </location>
</feature>
<proteinExistence type="predicted"/>
<protein>
    <submittedName>
        <fullName evidence="2">Uncharacterized protein</fullName>
    </submittedName>
</protein>
<evidence type="ECO:0000256" key="1">
    <source>
        <dbReference type="SAM" id="MobiDB-lite"/>
    </source>
</evidence>
<evidence type="ECO:0000313" key="3">
    <source>
        <dbReference type="Proteomes" id="UP001276659"/>
    </source>
</evidence>
<dbReference type="Proteomes" id="UP001276659">
    <property type="component" value="Unassembled WGS sequence"/>
</dbReference>
<gene>
    <name evidence="2" type="ORF">OEA41_009739</name>
</gene>
<dbReference type="AlphaFoldDB" id="A0AAE0DH74"/>
<feature type="region of interest" description="Disordered" evidence="1">
    <location>
        <begin position="61"/>
        <end position="97"/>
    </location>
</feature>
<organism evidence="2 3">
    <name type="scientific">Lepraria neglecta</name>
    <dbReference type="NCBI Taxonomy" id="209136"/>
    <lineage>
        <taxon>Eukaryota</taxon>
        <taxon>Fungi</taxon>
        <taxon>Dikarya</taxon>
        <taxon>Ascomycota</taxon>
        <taxon>Pezizomycotina</taxon>
        <taxon>Lecanoromycetes</taxon>
        <taxon>OSLEUM clade</taxon>
        <taxon>Lecanoromycetidae</taxon>
        <taxon>Lecanorales</taxon>
        <taxon>Lecanorineae</taxon>
        <taxon>Stereocaulaceae</taxon>
        <taxon>Lepraria</taxon>
    </lineage>
</organism>
<sequence length="97" mass="11078">MIISLTGCHSEKRFRQQVLHIHHVQSANQEIQQLLYVISREQHIISYAIFAAKGQWKDLKEADEQNSNDREVDGKQGIERQSEGPGTEGNSFVNSED</sequence>
<keyword evidence="3" id="KW-1185">Reference proteome</keyword>
<feature type="compositionally biased region" description="Polar residues" evidence="1">
    <location>
        <begin position="88"/>
        <end position="97"/>
    </location>
</feature>
<comment type="caution">
    <text evidence="2">The sequence shown here is derived from an EMBL/GenBank/DDBJ whole genome shotgun (WGS) entry which is preliminary data.</text>
</comment>
<reference evidence="2" key="1">
    <citation type="submission" date="2022-11" db="EMBL/GenBank/DDBJ databases">
        <title>Chromosomal genome sequence assembly and mating type (MAT) locus characterization of the leprose asexual lichenized fungus Lepraria neglecta (Nyl.) Erichsen.</title>
        <authorList>
            <person name="Allen J.L."/>
            <person name="Pfeffer B."/>
        </authorList>
    </citation>
    <scope>NUCLEOTIDE SEQUENCE</scope>
    <source>
        <strain evidence="2">Allen 5258</strain>
    </source>
</reference>
<accession>A0AAE0DH74</accession>